<dbReference type="PANTHER" id="PTHR43265">
    <property type="entry name" value="ESTERASE ESTD"/>
    <property type="match status" value="1"/>
</dbReference>
<evidence type="ECO:0000313" key="3">
    <source>
        <dbReference type="EMBL" id="OBA88097.1"/>
    </source>
</evidence>
<name>A0A1A0MRS2_MYCMU</name>
<dbReference type="Gene3D" id="3.40.50.1820">
    <property type="entry name" value="alpha/beta hydrolase"/>
    <property type="match status" value="1"/>
</dbReference>
<dbReference type="Pfam" id="PF12146">
    <property type="entry name" value="Hydrolase_4"/>
    <property type="match status" value="1"/>
</dbReference>
<feature type="transmembrane region" description="Helical" evidence="1">
    <location>
        <begin position="20"/>
        <end position="38"/>
    </location>
</feature>
<comment type="caution">
    <text evidence="3">The sequence shown here is derived from an EMBL/GenBank/DDBJ whole genome shotgun (WGS) entry which is preliminary data.</text>
</comment>
<evidence type="ECO:0000313" key="4">
    <source>
        <dbReference type="Proteomes" id="UP000093962"/>
    </source>
</evidence>
<dbReference type="Proteomes" id="UP000093962">
    <property type="component" value="Unassembled WGS sequence"/>
</dbReference>
<reference evidence="3 4" key="1">
    <citation type="submission" date="2016-06" db="EMBL/GenBank/DDBJ databases">
        <authorList>
            <person name="Kjaerup R.B."/>
            <person name="Dalgaard T.S."/>
            <person name="Juul-Madsen H.R."/>
        </authorList>
    </citation>
    <scope>NUCLEOTIDE SEQUENCE [LARGE SCALE GENOMIC DNA]</scope>
    <source>
        <strain evidence="3 4">1199456.5</strain>
    </source>
</reference>
<dbReference type="RefSeq" id="WP_064858544.1">
    <property type="nucleotide sequence ID" value="NZ_LZSF01000113.1"/>
</dbReference>
<keyword evidence="1" id="KW-0812">Transmembrane</keyword>
<proteinExistence type="predicted"/>
<dbReference type="InterPro" id="IPR053145">
    <property type="entry name" value="AB_hydrolase_Est10"/>
</dbReference>
<dbReference type="AlphaFoldDB" id="A0A1A0MRS2"/>
<dbReference type="PANTHER" id="PTHR43265:SF1">
    <property type="entry name" value="ESTERASE ESTD"/>
    <property type="match status" value="1"/>
</dbReference>
<keyword evidence="1" id="KW-0472">Membrane</keyword>
<keyword evidence="3" id="KW-0378">Hydrolase</keyword>
<protein>
    <submittedName>
        <fullName evidence="3">Hydrolase</fullName>
    </submittedName>
</protein>
<dbReference type="InterPro" id="IPR029058">
    <property type="entry name" value="AB_hydrolase_fold"/>
</dbReference>
<accession>A0A1A0MRS2</accession>
<dbReference type="SUPFAM" id="SSF53474">
    <property type="entry name" value="alpha/beta-Hydrolases"/>
    <property type="match status" value="1"/>
</dbReference>
<keyword evidence="1" id="KW-1133">Transmembrane helix</keyword>
<dbReference type="EMBL" id="LZSF01000113">
    <property type="protein sequence ID" value="OBA88097.1"/>
    <property type="molecule type" value="Genomic_DNA"/>
</dbReference>
<dbReference type="GO" id="GO:0052689">
    <property type="term" value="F:carboxylic ester hydrolase activity"/>
    <property type="evidence" value="ECO:0007669"/>
    <property type="project" value="TreeGrafter"/>
</dbReference>
<organism evidence="3 4">
    <name type="scientific">Mycolicibacterium mucogenicum</name>
    <name type="common">Mycobacterium mucogenicum</name>
    <dbReference type="NCBI Taxonomy" id="56689"/>
    <lineage>
        <taxon>Bacteria</taxon>
        <taxon>Bacillati</taxon>
        <taxon>Actinomycetota</taxon>
        <taxon>Actinomycetes</taxon>
        <taxon>Mycobacteriales</taxon>
        <taxon>Mycobacteriaceae</taxon>
        <taxon>Mycolicibacterium</taxon>
    </lineage>
</organism>
<gene>
    <name evidence="3" type="ORF">A5642_01345</name>
</gene>
<sequence length="356" mass="39035">MTDSSVSTCRLHGWVRRTLIALGAVVAVALSAGGWVLYANDFAIREQRVTIPAPAQPLDGVLALPKTGKGPFGLVVFVHGDGPADAGRNGFYRPIWESFANAGYASLSWNKPGIGGAPGNWLNQSMADRADETSAAIDWARTRADIDPRRIGIWAISQGGWVAPEVAVRKPDLQFMILVGPAINWLRQGEYNLRAELRARAAPQSELAAALARRERTNQLLRNGATYHEYRMAGIDASPMSADRWAFVARNYHADVSATLPLLSVPVLLELGEADRNVDVAETERVYRALVRPDLLTVQTYPHASHSLAKEDLENNPESVKAYAIGTFAPRQIYAPSYLDNLRRYVQELPAAKEAR</sequence>
<feature type="domain" description="Serine aminopeptidase S33" evidence="2">
    <location>
        <begin position="71"/>
        <end position="311"/>
    </location>
</feature>
<evidence type="ECO:0000259" key="2">
    <source>
        <dbReference type="Pfam" id="PF12146"/>
    </source>
</evidence>
<evidence type="ECO:0000256" key="1">
    <source>
        <dbReference type="SAM" id="Phobius"/>
    </source>
</evidence>
<dbReference type="InterPro" id="IPR022742">
    <property type="entry name" value="Hydrolase_4"/>
</dbReference>